<feature type="compositionally biased region" description="Basic residues" evidence="4">
    <location>
        <begin position="86"/>
        <end position="101"/>
    </location>
</feature>
<comment type="caution">
    <text evidence="7">The sequence shown here is derived from an EMBL/GenBank/DDBJ whole genome shotgun (WGS) entry which is preliminary data.</text>
</comment>
<organism evidence="7 8">
    <name type="scientific">Mytilus galloprovincialis</name>
    <name type="common">Mediterranean mussel</name>
    <dbReference type="NCBI Taxonomy" id="29158"/>
    <lineage>
        <taxon>Eukaryota</taxon>
        <taxon>Metazoa</taxon>
        <taxon>Spiralia</taxon>
        <taxon>Lophotrochozoa</taxon>
        <taxon>Mollusca</taxon>
        <taxon>Bivalvia</taxon>
        <taxon>Autobranchia</taxon>
        <taxon>Pteriomorphia</taxon>
        <taxon>Mytilida</taxon>
        <taxon>Mytiloidea</taxon>
        <taxon>Mytilidae</taxon>
        <taxon>Mytilinae</taxon>
        <taxon>Mytilus</taxon>
    </lineage>
</organism>
<feature type="compositionally biased region" description="Polar residues" evidence="4">
    <location>
        <begin position="16"/>
        <end position="27"/>
    </location>
</feature>
<dbReference type="GO" id="GO:0043067">
    <property type="term" value="P:regulation of programmed cell death"/>
    <property type="evidence" value="ECO:0007669"/>
    <property type="project" value="UniProtKB-ARBA"/>
</dbReference>
<keyword evidence="2" id="KW-0053">Apoptosis</keyword>
<evidence type="ECO:0000313" key="7">
    <source>
        <dbReference type="EMBL" id="VDH97760.1"/>
    </source>
</evidence>
<dbReference type="GO" id="GO:0051604">
    <property type="term" value="P:protein maturation"/>
    <property type="evidence" value="ECO:0007669"/>
    <property type="project" value="UniProtKB-ARBA"/>
</dbReference>
<dbReference type="GO" id="GO:0005737">
    <property type="term" value="C:cytoplasm"/>
    <property type="evidence" value="ECO:0007669"/>
    <property type="project" value="UniProtKB-ARBA"/>
</dbReference>
<sequence length="437" mass="49579">MHSCKPKSDTKRRQSRSPMTLNTTQITLPDGKTTPRGTGNLLNQRLSPLHVSSSSPRNLTQPPDIIIHSPHNERKEISKEHLAVKSVRRKRTNSRTRRRKRSSDSNRSAHVNNDFNLLDDSASLRRLSVSDNESNYSFESDSRLSSPNSILNVGRAFTDHSLSKCISVLDRRGQYYFMNHKRRGYFAIFNFQVCGDKIRQGSEKDTERLDACFTKLGFQTEVLQNCTTAEMDRELKRLMAIDQTDCDCFGMAILSHGENGRISTRDGSISLENLIRKVKKCESLLGKPKLIFVQSCRLDNNLTTDASIVQSIPKLTIESDLLVSYATTKGNVAYRSPDLGSPYIQILTEILEAKGDKESLFDLLTEVNAKLQERVQSLGASCEQVSIFETTLKKKLQFDKIVAVYTKYSDGRIEYENKLEDNIQEQTHVKSTQDLRN</sequence>
<dbReference type="OrthoDB" id="6121809at2759"/>
<gene>
    <name evidence="7" type="ORF">MGAL_10B006040</name>
</gene>
<evidence type="ECO:0000313" key="8">
    <source>
        <dbReference type="Proteomes" id="UP000596742"/>
    </source>
</evidence>
<feature type="domain" description="Caspase family p10" evidence="5">
    <location>
        <begin position="311"/>
        <end position="400"/>
    </location>
</feature>
<evidence type="ECO:0000256" key="4">
    <source>
        <dbReference type="SAM" id="MobiDB-lite"/>
    </source>
</evidence>
<dbReference type="PROSITE" id="PS50208">
    <property type="entry name" value="CASPASE_P20"/>
    <property type="match status" value="1"/>
</dbReference>
<evidence type="ECO:0000256" key="3">
    <source>
        <dbReference type="RuleBase" id="RU003971"/>
    </source>
</evidence>
<evidence type="ECO:0000259" key="5">
    <source>
        <dbReference type="PROSITE" id="PS50207"/>
    </source>
</evidence>
<dbReference type="EMBL" id="UYJE01000934">
    <property type="protein sequence ID" value="VDH97760.1"/>
    <property type="molecule type" value="Genomic_DNA"/>
</dbReference>
<dbReference type="GO" id="GO:0004197">
    <property type="term" value="F:cysteine-type endopeptidase activity"/>
    <property type="evidence" value="ECO:0007669"/>
    <property type="project" value="InterPro"/>
</dbReference>
<evidence type="ECO:0000259" key="6">
    <source>
        <dbReference type="PROSITE" id="PS50208"/>
    </source>
</evidence>
<dbReference type="GO" id="GO:0006508">
    <property type="term" value="P:proteolysis"/>
    <property type="evidence" value="ECO:0007669"/>
    <property type="project" value="InterPro"/>
</dbReference>
<feature type="compositionally biased region" description="Basic and acidic residues" evidence="4">
    <location>
        <begin position="70"/>
        <end position="83"/>
    </location>
</feature>
<dbReference type="AlphaFoldDB" id="A0A8B6C0A0"/>
<dbReference type="PROSITE" id="PS50207">
    <property type="entry name" value="CASPASE_P10"/>
    <property type="match status" value="1"/>
</dbReference>
<feature type="compositionally biased region" description="Basic and acidic residues" evidence="4">
    <location>
        <begin position="1"/>
        <end position="12"/>
    </location>
</feature>
<feature type="region of interest" description="Disordered" evidence="4">
    <location>
        <begin position="1"/>
        <end position="112"/>
    </location>
</feature>
<keyword evidence="8" id="KW-1185">Reference proteome</keyword>
<dbReference type="SMART" id="SM00115">
    <property type="entry name" value="CASc"/>
    <property type="match status" value="1"/>
</dbReference>
<dbReference type="PANTHER" id="PTHR48169">
    <property type="entry name" value="DED DOMAIN-CONTAINING PROTEIN"/>
    <property type="match status" value="1"/>
</dbReference>
<dbReference type="InterPro" id="IPR029030">
    <property type="entry name" value="Caspase-like_dom_sf"/>
</dbReference>
<evidence type="ECO:0000256" key="2">
    <source>
        <dbReference type="ARBA" id="ARBA00022703"/>
    </source>
</evidence>
<protein>
    <submittedName>
        <fullName evidence="7">Uncharacterized protein</fullName>
    </submittedName>
</protein>
<name>A0A8B6C0A0_MYTGA</name>
<dbReference type="Proteomes" id="UP000596742">
    <property type="component" value="Unassembled WGS sequence"/>
</dbReference>
<dbReference type="InterPro" id="IPR011600">
    <property type="entry name" value="Pept_C14_caspase"/>
</dbReference>
<dbReference type="InterPro" id="IPR015917">
    <property type="entry name" value="Pept_C14A"/>
</dbReference>
<accession>A0A8B6C0A0</accession>
<feature type="compositionally biased region" description="Polar residues" evidence="4">
    <location>
        <begin position="35"/>
        <end position="61"/>
    </location>
</feature>
<dbReference type="Pfam" id="PF00656">
    <property type="entry name" value="Peptidase_C14"/>
    <property type="match status" value="1"/>
</dbReference>
<comment type="similarity">
    <text evidence="1 3">Belongs to the peptidase C14A family.</text>
</comment>
<dbReference type="PRINTS" id="PR00376">
    <property type="entry name" value="IL1BCENZYME"/>
</dbReference>
<dbReference type="InterPro" id="IPR002138">
    <property type="entry name" value="Pept_C14_p10"/>
</dbReference>
<evidence type="ECO:0000256" key="1">
    <source>
        <dbReference type="ARBA" id="ARBA00010134"/>
    </source>
</evidence>
<dbReference type="SUPFAM" id="SSF52129">
    <property type="entry name" value="Caspase-like"/>
    <property type="match status" value="1"/>
</dbReference>
<dbReference type="PANTHER" id="PTHR48169:SF1">
    <property type="entry name" value="ASTROCYTIC PHOSPHOPROTEIN PEA-15"/>
    <property type="match status" value="1"/>
</dbReference>
<dbReference type="Gene3D" id="3.40.50.1460">
    <property type="match status" value="1"/>
</dbReference>
<feature type="domain" description="Caspase family p20" evidence="6">
    <location>
        <begin position="190"/>
        <end position="300"/>
    </location>
</feature>
<dbReference type="InterPro" id="IPR001309">
    <property type="entry name" value="Pept_C14_p20"/>
</dbReference>
<dbReference type="GO" id="GO:0006915">
    <property type="term" value="P:apoptotic process"/>
    <property type="evidence" value="ECO:0007669"/>
    <property type="project" value="UniProtKB-KW"/>
</dbReference>
<reference evidence="7" key="1">
    <citation type="submission" date="2018-11" db="EMBL/GenBank/DDBJ databases">
        <authorList>
            <person name="Alioto T."/>
            <person name="Alioto T."/>
        </authorList>
    </citation>
    <scope>NUCLEOTIDE SEQUENCE</scope>
</reference>
<proteinExistence type="inferred from homology"/>